<name>A0A9X7UKE1_SPHYA</name>
<evidence type="ECO:0008006" key="3">
    <source>
        <dbReference type="Google" id="ProtNLM"/>
    </source>
</evidence>
<dbReference type="EMBL" id="CP060122">
    <property type="protein sequence ID" value="QNG48510.1"/>
    <property type="molecule type" value="Genomic_DNA"/>
</dbReference>
<sequence>MDAKAILSSHFSKELPFPAVLEHGGDLSEIRVRILSPYGMVISGINIPELNSLVTVHIDTMTVAGIISARSGGDGSILYIRPASSADQPDSDN</sequence>
<dbReference type="Proteomes" id="UP000515377">
    <property type="component" value="Chromosome"/>
</dbReference>
<dbReference type="AlphaFoldDB" id="A0A9X7UKE1"/>
<accession>A0A9X7UKE1</accession>
<dbReference type="RefSeq" id="WP_139150149.1">
    <property type="nucleotide sequence ID" value="NZ_JAWJUJ010000023.1"/>
</dbReference>
<gene>
    <name evidence="1" type="ORF">H3V42_13860</name>
</gene>
<evidence type="ECO:0000313" key="1">
    <source>
        <dbReference type="EMBL" id="QNG48510.1"/>
    </source>
</evidence>
<reference evidence="1 2" key="1">
    <citation type="submission" date="2020-07" db="EMBL/GenBank/DDBJ databases">
        <title>Whole genome sequence of Sphingobium yanoikuyae A3.</title>
        <authorList>
            <person name="Han S.-S."/>
        </authorList>
    </citation>
    <scope>NUCLEOTIDE SEQUENCE [LARGE SCALE GENOMIC DNA]</scope>
    <source>
        <strain evidence="1 2">A3</strain>
    </source>
</reference>
<protein>
    <recommendedName>
        <fullName evidence="3">PilZ domain-containing protein</fullName>
    </recommendedName>
</protein>
<evidence type="ECO:0000313" key="2">
    <source>
        <dbReference type="Proteomes" id="UP000515377"/>
    </source>
</evidence>
<proteinExistence type="predicted"/>
<organism evidence="1 2">
    <name type="scientific">Sphingobium yanoikuyae</name>
    <name type="common">Sphingomonas yanoikuyae</name>
    <dbReference type="NCBI Taxonomy" id="13690"/>
    <lineage>
        <taxon>Bacteria</taxon>
        <taxon>Pseudomonadati</taxon>
        <taxon>Pseudomonadota</taxon>
        <taxon>Alphaproteobacteria</taxon>
        <taxon>Sphingomonadales</taxon>
        <taxon>Sphingomonadaceae</taxon>
        <taxon>Sphingobium</taxon>
    </lineage>
</organism>